<dbReference type="Gene3D" id="3.30.70.2740">
    <property type="match status" value="1"/>
</dbReference>
<dbReference type="Proteomes" id="UP000075635">
    <property type="component" value="Unassembled WGS sequence"/>
</dbReference>
<comment type="cofactor">
    <cofactor evidence="1">
        <name>FAD</name>
        <dbReference type="ChEBI" id="CHEBI:57692"/>
    </cofactor>
</comment>
<evidence type="ECO:0000256" key="2">
    <source>
        <dbReference type="ARBA" id="ARBA00022630"/>
    </source>
</evidence>
<gene>
    <name evidence="7" type="ORF">BE17_26550</name>
</gene>
<evidence type="ECO:0000256" key="3">
    <source>
        <dbReference type="ARBA" id="ARBA00022827"/>
    </source>
</evidence>
<feature type="domain" description="FAD-binding PCMH-type" evidence="6">
    <location>
        <begin position="49"/>
        <end position="228"/>
    </location>
</feature>
<dbReference type="FunFam" id="1.10.45.10:FF:000001">
    <property type="entry name" value="D-lactate dehydrogenase mitochondrial"/>
    <property type="match status" value="1"/>
</dbReference>
<organism evidence="7 8">
    <name type="scientific">Sorangium cellulosum</name>
    <name type="common">Polyangium cellulosum</name>
    <dbReference type="NCBI Taxonomy" id="56"/>
    <lineage>
        <taxon>Bacteria</taxon>
        <taxon>Pseudomonadati</taxon>
        <taxon>Myxococcota</taxon>
        <taxon>Polyangia</taxon>
        <taxon>Polyangiales</taxon>
        <taxon>Polyangiaceae</taxon>
        <taxon>Sorangium</taxon>
    </lineage>
</organism>
<feature type="region of interest" description="Disordered" evidence="5">
    <location>
        <begin position="487"/>
        <end position="514"/>
    </location>
</feature>
<evidence type="ECO:0000256" key="4">
    <source>
        <dbReference type="ARBA" id="ARBA00023002"/>
    </source>
</evidence>
<evidence type="ECO:0000256" key="5">
    <source>
        <dbReference type="SAM" id="MobiDB-lite"/>
    </source>
</evidence>
<keyword evidence="4" id="KW-0560">Oxidoreductase</keyword>
<dbReference type="Gene3D" id="3.30.70.2190">
    <property type="match status" value="1"/>
</dbReference>
<dbReference type="InterPro" id="IPR016164">
    <property type="entry name" value="FAD-linked_Oxase-like_C"/>
</dbReference>
<evidence type="ECO:0000256" key="1">
    <source>
        <dbReference type="ARBA" id="ARBA00001974"/>
    </source>
</evidence>
<proteinExistence type="predicted"/>
<evidence type="ECO:0000259" key="6">
    <source>
        <dbReference type="PROSITE" id="PS51387"/>
    </source>
</evidence>
<reference evidence="7 8" key="1">
    <citation type="submission" date="2014-02" db="EMBL/GenBank/DDBJ databases">
        <title>The small core and large imbalanced accessory genome model reveals a collaborative survival strategy of Sorangium cellulosum strains in nature.</title>
        <authorList>
            <person name="Han K."/>
            <person name="Peng R."/>
            <person name="Blom J."/>
            <person name="Li Y.-Z."/>
        </authorList>
    </citation>
    <scope>NUCLEOTIDE SEQUENCE [LARGE SCALE GENOMIC DNA]</scope>
    <source>
        <strain evidence="7 8">So0011-07</strain>
    </source>
</reference>
<dbReference type="Pfam" id="PF02913">
    <property type="entry name" value="FAD-oxidase_C"/>
    <property type="match status" value="1"/>
</dbReference>
<sequence length="514" mass="53924">MRLHPTFPRPSASAVDKARLLLERALGPSKVITSAEGCAAYAGDESDQPPVSPDAVVLASSAADIEKAVRAASEAEVPVVPRAAGSGKSGGAVPVGGGIVIATIGMNSIKEISREEQVAVVEPGVVLADLHAAVEAEGLFYPPDPNSLKMCALGGNIAENAAGPRAFKYGATRDYVLGLDAILIDGTRLRTGRRTVKGVTGYDVTALLVGSEGTLAITTEATLRLIAKPPSVMTLLCLFPDVRASGRAVSALVAAGVVPRCLELLDRSTLEAVRARGVGVDERAGAMLIIEVDGEPADCEVQTERVGQVCMDAGALDVLVAQDKAQRDRLWEARRQLSPTTRAMARHKISEDVVVPRDKIPALLDEVAEISAATGVRMLTYGHAGDGNLHVNLLWNDPDLVPQVGGDGERRSPTHVETALSRLFRAVIGMRGTLSGEHGIGTSKAEFLALEQSPELIAIQKRIKAVFDPKGLLNPLKIFPRRALEAAERGERGGGTERAPGFPTHVAAPSHGAC</sequence>
<dbReference type="GO" id="GO:0071949">
    <property type="term" value="F:FAD binding"/>
    <property type="evidence" value="ECO:0007669"/>
    <property type="project" value="InterPro"/>
</dbReference>
<evidence type="ECO:0000313" key="8">
    <source>
        <dbReference type="Proteomes" id="UP000075635"/>
    </source>
</evidence>
<dbReference type="InterPro" id="IPR051914">
    <property type="entry name" value="FAD-linked_OxidoTrans_Type4"/>
</dbReference>
<dbReference type="Pfam" id="PF01565">
    <property type="entry name" value="FAD_binding_4"/>
    <property type="match status" value="1"/>
</dbReference>
<comment type="caution">
    <text evidence="7">The sequence shown here is derived from an EMBL/GenBank/DDBJ whole genome shotgun (WGS) entry which is preliminary data.</text>
</comment>
<dbReference type="PANTHER" id="PTHR42934">
    <property type="entry name" value="GLYCOLATE OXIDASE SUBUNIT GLCD"/>
    <property type="match status" value="1"/>
</dbReference>
<dbReference type="PROSITE" id="PS51387">
    <property type="entry name" value="FAD_PCMH"/>
    <property type="match status" value="1"/>
</dbReference>
<protein>
    <submittedName>
        <fullName evidence="7">FAD-linked oxidase</fullName>
    </submittedName>
</protein>
<dbReference type="InterPro" id="IPR036318">
    <property type="entry name" value="FAD-bd_PCMH-like_sf"/>
</dbReference>
<dbReference type="InterPro" id="IPR004113">
    <property type="entry name" value="FAD-bd_oxidored_4_C"/>
</dbReference>
<dbReference type="InterPro" id="IPR006094">
    <property type="entry name" value="Oxid_FAD_bind_N"/>
</dbReference>
<dbReference type="PANTHER" id="PTHR42934:SF2">
    <property type="entry name" value="GLYCOLATE OXIDASE SUBUNIT GLCD"/>
    <property type="match status" value="1"/>
</dbReference>
<evidence type="ECO:0000313" key="7">
    <source>
        <dbReference type="EMBL" id="KYF86678.1"/>
    </source>
</evidence>
<dbReference type="InterPro" id="IPR016171">
    <property type="entry name" value="Vanillyl_alc_oxidase_C-sub2"/>
</dbReference>
<dbReference type="SUPFAM" id="SSF56176">
    <property type="entry name" value="FAD-binding/transporter-associated domain-like"/>
    <property type="match status" value="1"/>
</dbReference>
<dbReference type="GO" id="GO:0016491">
    <property type="term" value="F:oxidoreductase activity"/>
    <property type="evidence" value="ECO:0007669"/>
    <property type="project" value="UniProtKB-KW"/>
</dbReference>
<dbReference type="AlphaFoldDB" id="A0A150S3H2"/>
<dbReference type="Gene3D" id="3.30.465.10">
    <property type="match status" value="1"/>
</dbReference>
<accession>A0A150S3H2</accession>
<dbReference type="EMBL" id="JEMB01001522">
    <property type="protein sequence ID" value="KYF86678.1"/>
    <property type="molecule type" value="Genomic_DNA"/>
</dbReference>
<dbReference type="InterPro" id="IPR016166">
    <property type="entry name" value="FAD-bd_PCMH"/>
</dbReference>
<keyword evidence="2" id="KW-0285">Flavoprotein</keyword>
<dbReference type="InterPro" id="IPR016169">
    <property type="entry name" value="FAD-bd_PCMH_sub2"/>
</dbReference>
<dbReference type="Gene3D" id="1.10.45.10">
    <property type="entry name" value="Vanillyl-alcohol Oxidase, Chain A, domain 4"/>
    <property type="match status" value="1"/>
</dbReference>
<dbReference type="SUPFAM" id="SSF55103">
    <property type="entry name" value="FAD-linked oxidases, C-terminal domain"/>
    <property type="match status" value="1"/>
</dbReference>
<keyword evidence="3" id="KW-0274">FAD</keyword>
<name>A0A150S3H2_SORCE</name>